<gene>
    <name evidence="1" type="ORF">FL82_19678</name>
</gene>
<reference evidence="1" key="1">
    <citation type="submission" date="2017-08" db="EMBL/GenBank/DDBJ databases">
        <authorList>
            <person name="de Groot N.N."/>
        </authorList>
    </citation>
    <scope>NUCLEOTIDE SEQUENCE [LARGE SCALE GENOMIC DNA]</scope>
    <source>
        <strain evidence="1">PX439</strain>
    </source>
</reference>
<dbReference type="HOGENOM" id="CLU_2640455_0_0_1"/>
<name>A0A260YTX3_CAERE</name>
<accession>A0A260YTX3</accession>
<sequence>MTTLYEKLNLPFGIGYTWIGAMIILFVRYVINRAFRRRGQEFMRYTAILDRAMNPNGVNKKGAEYVYTDDDTSSDSD</sequence>
<dbReference type="KEGG" id="crq:GCK72_001532"/>
<feature type="non-terminal residue" evidence="1">
    <location>
        <position position="1"/>
    </location>
</feature>
<dbReference type="EMBL" id="NMWX01000712">
    <property type="protein sequence ID" value="OZF76840.1"/>
    <property type="molecule type" value="Genomic_DNA"/>
</dbReference>
<dbReference type="Proteomes" id="UP000216624">
    <property type="component" value="Unassembled WGS sequence"/>
</dbReference>
<proteinExistence type="predicted"/>
<organism evidence="1 2">
    <name type="scientific">Caenorhabditis remanei</name>
    <name type="common">Caenorhabditis vulgaris</name>
    <dbReference type="NCBI Taxonomy" id="31234"/>
    <lineage>
        <taxon>Eukaryota</taxon>
        <taxon>Metazoa</taxon>
        <taxon>Ecdysozoa</taxon>
        <taxon>Nematoda</taxon>
        <taxon>Chromadorea</taxon>
        <taxon>Rhabditida</taxon>
        <taxon>Rhabditina</taxon>
        <taxon>Rhabditomorpha</taxon>
        <taxon>Rhabditoidea</taxon>
        <taxon>Rhabditidae</taxon>
        <taxon>Peloderinae</taxon>
        <taxon>Caenorhabditis</taxon>
    </lineage>
</organism>
<protein>
    <submittedName>
        <fullName evidence="1">Uncharacterized protein</fullName>
    </submittedName>
</protein>
<dbReference type="CTD" id="9826865"/>
<evidence type="ECO:0000313" key="1">
    <source>
        <dbReference type="EMBL" id="OZF76840.1"/>
    </source>
</evidence>
<evidence type="ECO:0000313" key="2">
    <source>
        <dbReference type="Proteomes" id="UP000216624"/>
    </source>
</evidence>
<comment type="caution">
    <text evidence="1">The sequence shown here is derived from an EMBL/GenBank/DDBJ whole genome shotgun (WGS) entry which is preliminary data.</text>
</comment>
<keyword evidence="2" id="KW-1185">Reference proteome</keyword>